<feature type="compositionally biased region" description="Low complexity" evidence="1">
    <location>
        <begin position="1279"/>
        <end position="1307"/>
    </location>
</feature>
<feature type="compositionally biased region" description="Polar residues" evidence="1">
    <location>
        <begin position="614"/>
        <end position="623"/>
    </location>
</feature>
<name>A0A2C9W2T2_MANES</name>
<dbReference type="GO" id="GO:0000124">
    <property type="term" value="C:SAGA complex"/>
    <property type="evidence" value="ECO:0000318"/>
    <property type="project" value="GO_Central"/>
</dbReference>
<evidence type="ECO:0000259" key="3">
    <source>
        <dbReference type="Pfam" id="PF20474"/>
    </source>
</evidence>
<feature type="region of interest" description="Disordered" evidence="1">
    <location>
        <begin position="926"/>
        <end position="1002"/>
    </location>
</feature>
<feature type="compositionally biased region" description="Polar residues" evidence="1">
    <location>
        <begin position="338"/>
        <end position="360"/>
    </location>
</feature>
<protein>
    <submittedName>
        <fullName evidence="4">Uncharacterized protein</fullName>
    </submittedName>
</protein>
<feature type="compositionally biased region" description="Polar residues" evidence="1">
    <location>
        <begin position="1328"/>
        <end position="1360"/>
    </location>
</feature>
<feature type="region of interest" description="Disordered" evidence="1">
    <location>
        <begin position="1029"/>
        <end position="1051"/>
    </location>
</feature>
<dbReference type="InterPro" id="IPR046467">
    <property type="entry name" value="PHL_dom"/>
</dbReference>
<feature type="compositionally biased region" description="Polar residues" evidence="1">
    <location>
        <begin position="554"/>
        <end position="566"/>
    </location>
</feature>
<feature type="domain" description="Spt20-like SEP" evidence="2">
    <location>
        <begin position="71"/>
        <end position="225"/>
    </location>
</feature>
<dbReference type="InterPro" id="IPR046468">
    <property type="entry name" value="Spt20-like_SEP"/>
</dbReference>
<keyword evidence="5" id="KW-1185">Reference proteome</keyword>
<dbReference type="Gramene" id="Manes.04G148200.1.v8.1">
    <property type="protein sequence ID" value="Manes.04G148200.1.v8.1.CDS"/>
    <property type="gene ID" value="Manes.04G148200.v8.1"/>
</dbReference>
<feature type="compositionally biased region" description="Low complexity" evidence="1">
    <location>
        <begin position="567"/>
        <end position="580"/>
    </location>
</feature>
<dbReference type="GO" id="GO:0006357">
    <property type="term" value="P:regulation of transcription by RNA polymerase II"/>
    <property type="evidence" value="ECO:0000318"/>
    <property type="project" value="GO_Central"/>
</dbReference>
<dbReference type="Proteomes" id="UP000091857">
    <property type="component" value="Chromosome 4"/>
</dbReference>
<feature type="compositionally biased region" description="Polar residues" evidence="1">
    <location>
        <begin position="1256"/>
        <end position="1277"/>
    </location>
</feature>
<organism evidence="4 5">
    <name type="scientific">Manihot esculenta</name>
    <name type="common">Cassava</name>
    <name type="synonym">Jatropha manihot</name>
    <dbReference type="NCBI Taxonomy" id="3983"/>
    <lineage>
        <taxon>Eukaryota</taxon>
        <taxon>Viridiplantae</taxon>
        <taxon>Streptophyta</taxon>
        <taxon>Embryophyta</taxon>
        <taxon>Tracheophyta</taxon>
        <taxon>Spermatophyta</taxon>
        <taxon>Magnoliopsida</taxon>
        <taxon>eudicotyledons</taxon>
        <taxon>Gunneridae</taxon>
        <taxon>Pentapetalae</taxon>
        <taxon>rosids</taxon>
        <taxon>fabids</taxon>
        <taxon>Malpighiales</taxon>
        <taxon>Euphorbiaceae</taxon>
        <taxon>Crotonoideae</taxon>
        <taxon>Manihoteae</taxon>
        <taxon>Manihot</taxon>
    </lineage>
</organism>
<evidence type="ECO:0000259" key="2">
    <source>
        <dbReference type="Pfam" id="PF12090"/>
    </source>
</evidence>
<dbReference type="STRING" id="3983.A0A2C9W2T2"/>
<feature type="region of interest" description="Disordered" evidence="1">
    <location>
        <begin position="536"/>
        <end position="580"/>
    </location>
</feature>
<dbReference type="EMBL" id="CM004390">
    <property type="protein sequence ID" value="OAY53248.1"/>
    <property type="molecule type" value="Genomic_DNA"/>
</dbReference>
<evidence type="ECO:0000313" key="5">
    <source>
        <dbReference type="Proteomes" id="UP000091857"/>
    </source>
</evidence>
<comment type="caution">
    <text evidence="4">The sequence shown here is derived from an EMBL/GenBank/DDBJ whole genome shotgun (WGS) entry which is preliminary data.</text>
</comment>
<feature type="region of interest" description="Disordered" evidence="1">
    <location>
        <begin position="1251"/>
        <end position="1360"/>
    </location>
</feature>
<accession>A0A2C9W2T2</accession>
<dbReference type="Pfam" id="PF20474">
    <property type="entry name" value="PHL"/>
    <property type="match status" value="1"/>
</dbReference>
<proteinExistence type="predicted"/>
<dbReference type="PANTHER" id="PTHR13526">
    <property type="entry name" value="TRANSCRIPTION FACTOR SPT20 HOMOLOG"/>
    <property type="match status" value="1"/>
</dbReference>
<evidence type="ECO:0000313" key="4">
    <source>
        <dbReference type="EMBL" id="OAY53248.1"/>
    </source>
</evidence>
<feature type="region of interest" description="Disordered" evidence="1">
    <location>
        <begin position="338"/>
        <end position="390"/>
    </location>
</feature>
<dbReference type="OrthoDB" id="1932706at2759"/>
<gene>
    <name evidence="4" type="ORF">MANES_04G148200v8</name>
</gene>
<reference evidence="5" key="1">
    <citation type="journal article" date="2016" name="Nat. Biotechnol.">
        <title>Sequencing wild and cultivated cassava and related species reveals extensive interspecific hybridization and genetic diversity.</title>
        <authorList>
            <person name="Bredeson J.V."/>
            <person name="Lyons J.B."/>
            <person name="Prochnik S.E."/>
            <person name="Wu G.A."/>
            <person name="Ha C.M."/>
            <person name="Edsinger-Gonzales E."/>
            <person name="Grimwood J."/>
            <person name="Schmutz J."/>
            <person name="Rabbi I.Y."/>
            <person name="Egesi C."/>
            <person name="Nauluvula P."/>
            <person name="Lebot V."/>
            <person name="Ndunguru J."/>
            <person name="Mkamilo G."/>
            <person name="Bart R.S."/>
            <person name="Setter T.L."/>
            <person name="Gleadow R.M."/>
            <person name="Kulakow P."/>
            <person name="Ferguson M.E."/>
            <person name="Rounsley S."/>
            <person name="Rokhsar D.S."/>
        </authorList>
    </citation>
    <scope>NUCLEOTIDE SEQUENCE [LARGE SCALE GENOMIC DNA]</scope>
    <source>
        <strain evidence="5">cv. AM560-2</strain>
    </source>
</reference>
<dbReference type="Pfam" id="PF12090">
    <property type="entry name" value="Spt20_SEP"/>
    <property type="match status" value="1"/>
</dbReference>
<dbReference type="PANTHER" id="PTHR13526:SF8">
    <property type="entry name" value="TRANSCRIPTION FACTOR SPT20 HOMOLOG"/>
    <property type="match status" value="1"/>
</dbReference>
<dbReference type="InterPro" id="IPR021950">
    <property type="entry name" value="Spt20"/>
</dbReference>
<evidence type="ECO:0000256" key="1">
    <source>
        <dbReference type="SAM" id="MobiDB-lite"/>
    </source>
</evidence>
<feature type="compositionally biased region" description="Low complexity" evidence="1">
    <location>
        <begin position="936"/>
        <end position="971"/>
    </location>
</feature>
<sequence>MGVSFKVSKTGTRFHPKPVILPEPALDEVSENSKEGSVIVSKNDSSTRKLEVGLVEGSDDVSGVSSSTISEHEVSFALNIYPDGYSIGKPSENEVAHQAMLQDASKLLHPYDKTSETLFLAIESGWLPGDILDDIPCKYVNGTLVCEVRDYRNNVSEQGSNTPPVDGNPVVNRVRLRMSLENVVKDIPLISDNTWTYGDLMEVESRILKALQPHLLLDPTPKLDRLCNDPTPTKLNLGLSNLRRKRLRQMPEVTSSNRIHGKKVCIDRVPESSSSRLGDSVIISGNMMPQSIPENLTPQNLGPSNMLAMGARSFAPDGNVPALPLVSQQPRYQIGVGTQRSIQEQGSGTPTANSGVSSAGQDMVISYGDNTNSGASSHGKRENQDGQMSSLSSFNKRARLASVGPDGIQQQQIGLHMEGLHASDMNWKISLSQQQAMARGIHYANAGVQKYPQQMFEGVINQNGAPTSFSAAQPGVRFGPKEEQFETEKLDGSELNQGKNDIMETETGHLDPQQSRLQQRLPHHLMRSSFAQAAWSNLSQDSRKEEQLQKRKTVQSPRLSAGTLPQSPLSSKSGEFSSGSAGPHFGAVAANAAIGSSQKERSAVTSVPAVGGTPSLTSSANDSLQRHQAQAAAKRRSNSLPKTPVMSGIGSPASVSNISVPLNATSPSVGTPSMADQSMLERFSKIEMLTMRHQLNCKKNKVDEYSVRKSNTFSHQNLMACLSSLPNSEDVKDDASARQLSKSIVGGSMNVCKMRIINFLQADRVLPGNVGAYGHRLCTRMIMLEKPSDGTVAMHYGEPEDGDVLSAEDYLPTLPNTHFADLLAAQFCSLMVREGYIVEDNIQPKPIRMNIASSSHPNAAGISPNNSAVEVQQYNEAVPGQASNEVKPSISGNASINPSQNLLANTRMLPPGNAQALPMSQGLLSTVPMSTRPHQLDSQPSLQQQQQPQQLQQQPQQQQQQPNQHPLIQQQHSQFQRSPMVLPSNPLSHLNTLGQNSNMQLGNHMVNKSSHLQNQLLQQQQQQQPQQQQLQTQQQQQPQQQQQQQPQMQQRKMMMGLGTAMGMGNMANNMVGLGGLGNTMGIGGARGIGPGISGPMASISSINNVGQNPLNLGQTSNINAITQRIRTGQMAQAQAALLTSRLMVQNRTGVLGGPQSGIAGMSGARQMHPGSAGLSMLGQPLNRANMNPMQRNVMGNVMGPMGPPKLMSGMNLYMNQQQQPQQLQLQQQLQQQQQQQQQLQQQLQQQQLQQQQQQQDPSSSLQAVVSPPQVGSPSTMGIPQLNQQAQQQPQQQPSPQQMSQRTPMSPQLSSGAIHALSAGNPEACPASPQLSSQTLGSVGSITNSPLELQGVNKSNSVNNA</sequence>
<dbReference type="GO" id="GO:0003712">
    <property type="term" value="F:transcription coregulator activity"/>
    <property type="evidence" value="ECO:0000318"/>
    <property type="project" value="GO_Central"/>
</dbReference>
<feature type="compositionally biased region" description="Polar residues" evidence="1">
    <location>
        <begin position="985"/>
        <end position="1002"/>
    </location>
</feature>
<feature type="domain" description="PHL" evidence="3">
    <location>
        <begin position="692"/>
        <end position="846"/>
    </location>
</feature>
<feature type="region of interest" description="Disordered" evidence="1">
    <location>
        <begin position="604"/>
        <end position="648"/>
    </location>
</feature>